<feature type="compositionally biased region" description="Acidic residues" evidence="4">
    <location>
        <begin position="8"/>
        <end position="20"/>
    </location>
</feature>
<evidence type="ECO:0000256" key="2">
    <source>
        <dbReference type="ARBA" id="ARBA00023054"/>
    </source>
</evidence>
<proteinExistence type="inferred from homology"/>
<organism evidence="5 6">
    <name type="scientific">Branchiostoma belcheri</name>
    <name type="common">Amphioxus</name>
    <dbReference type="NCBI Taxonomy" id="7741"/>
    <lineage>
        <taxon>Eukaryota</taxon>
        <taxon>Metazoa</taxon>
        <taxon>Chordata</taxon>
        <taxon>Cephalochordata</taxon>
        <taxon>Leptocardii</taxon>
        <taxon>Amphioxiformes</taxon>
        <taxon>Branchiostomatidae</taxon>
        <taxon>Branchiostoma</taxon>
    </lineage>
</organism>
<dbReference type="RefSeq" id="XP_019644070.1">
    <property type="nucleotide sequence ID" value="XM_019788511.1"/>
</dbReference>
<evidence type="ECO:0000256" key="3">
    <source>
        <dbReference type="SAM" id="Coils"/>
    </source>
</evidence>
<accession>A0A6P4ZS94</accession>
<name>A0A6P4ZS94_BRABE</name>
<evidence type="ECO:0000313" key="6">
    <source>
        <dbReference type="RefSeq" id="XP_019644070.1"/>
    </source>
</evidence>
<feature type="region of interest" description="Disordered" evidence="4">
    <location>
        <begin position="300"/>
        <end position="347"/>
    </location>
</feature>
<dbReference type="AlphaFoldDB" id="A0A6P4ZS94"/>
<dbReference type="Proteomes" id="UP000515135">
    <property type="component" value="Unplaced"/>
</dbReference>
<feature type="region of interest" description="Disordered" evidence="4">
    <location>
        <begin position="424"/>
        <end position="448"/>
    </location>
</feature>
<dbReference type="PANTHER" id="PTHR19232:SF7">
    <property type="entry name" value="CENTROCORTIN, ISOFORM A"/>
    <property type="match status" value="1"/>
</dbReference>
<evidence type="ECO:0000313" key="5">
    <source>
        <dbReference type="Proteomes" id="UP000515135"/>
    </source>
</evidence>
<comment type="similarity">
    <text evidence="1">Belongs to the CDR2 family.</text>
</comment>
<gene>
    <name evidence="6" type="primary">LOC109485077</name>
</gene>
<dbReference type="InterPro" id="IPR026079">
    <property type="entry name" value="CDR2"/>
</dbReference>
<keyword evidence="5" id="KW-1185">Reference proteome</keyword>
<evidence type="ECO:0000256" key="1">
    <source>
        <dbReference type="ARBA" id="ARBA00009019"/>
    </source>
</evidence>
<evidence type="ECO:0000256" key="4">
    <source>
        <dbReference type="SAM" id="MobiDB-lite"/>
    </source>
</evidence>
<feature type="coiled-coil region" evidence="3">
    <location>
        <begin position="68"/>
        <end position="141"/>
    </location>
</feature>
<feature type="compositionally biased region" description="Polar residues" evidence="4">
    <location>
        <begin position="424"/>
        <end position="445"/>
    </location>
</feature>
<dbReference type="OrthoDB" id="10059415at2759"/>
<sequence length="468" mass="54000">MSGMKIMEEEENPEEADLGVEDEDWYQNDLQLAAELGKTLLERNKELEGALRQAQQITEDQALEIEYLARQLEELRELSESRARLAEQLDGNCQELERTNQRAEREKEALQQRIDKLCGDIQSLEQRCEEHQATIDELKQQERLRRKRERRKQTNSTPSSLEVVGEFRRANSLDNTYSNVFLANNPYESEIKALQDQVKTAQAQQNFEKRKRDELEMEVSVLIHENQTLEKRAQELEIDALRTKELEDELRQMQDMQGNVCLRCMKSMRNERRPRSKSGESLSSLSEFKHRIHQDIEEDNVELDDTAGANGGVVNGDLDSDDKGFSTASSDLSLKRSESDDMMQNPPKSGVSLLTEIDAQYHAMKQKYETLLSKLLPTELQPDHEQLPHANSPYLRRRLKSEASAVAVERSKSRDQLHLLISKAVQTSQPVSRKTSDENIPSESSPPEYKSLFKEIFMTLRKSKFEES</sequence>
<protein>
    <submittedName>
        <fullName evidence="6">Cerebellar degeneration-related protein 2-like isoform X1</fullName>
    </submittedName>
</protein>
<feature type="region of interest" description="Disordered" evidence="4">
    <location>
        <begin position="1"/>
        <end position="20"/>
    </location>
</feature>
<reference evidence="6" key="1">
    <citation type="submission" date="2025-08" db="UniProtKB">
        <authorList>
            <consortium name="RefSeq"/>
        </authorList>
    </citation>
    <scope>IDENTIFICATION</scope>
    <source>
        <tissue evidence="6">Gonad</tissue>
    </source>
</reference>
<dbReference type="GeneID" id="109485077"/>
<dbReference type="PANTHER" id="PTHR19232">
    <property type="entry name" value="CENTROCORTIN FAMILY MEMBER"/>
    <property type="match status" value="1"/>
</dbReference>
<feature type="coiled-coil region" evidence="3">
    <location>
        <begin position="184"/>
        <end position="246"/>
    </location>
</feature>
<keyword evidence="2 3" id="KW-0175">Coiled coil</keyword>
<dbReference type="KEGG" id="bbel:109485077"/>